<sequence>MDFESFGDWIKKLRELSQRYPVLVEGKNDLKALRRYGIRNVLTLSGKRFADLPDLLEPIAEGVILLYDLDPHGERINSKVKELLSSQGFLVIEDFREYLRGAGIIHIEEIVEVRDGKDKDT</sequence>
<dbReference type="AlphaFoldDB" id="A0A497XSR6"/>
<keyword evidence="2" id="KW-0540">Nuclease</keyword>
<organism evidence="2 3">
    <name type="scientific">Hydrogenivirga caldilitoris</name>
    <dbReference type="NCBI Taxonomy" id="246264"/>
    <lineage>
        <taxon>Bacteria</taxon>
        <taxon>Pseudomonadati</taxon>
        <taxon>Aquificota</taxon>
        <taxon>Aquificia</taxon>
        <taxon>Aquificales</taxon>
        <taxon>Aquificaceae</taxon>
        <taxon>Hydrogenivirga</taxon>
    </lineage>
</organism>
<dbReference type="SUPFAM" id="SSF110455">
    <property type="entry name" value="Toprim domain"/>
    <property type="match status" value="1"/>
</dbReference>
<dbReference type="PANTHER" id="PTHR39964">
    <property type="entry name" value="UPF0292 PROTEIN TK1411"/>
    <property type="match status" value="1"/>
</dbReference>
<dbReference type="Pfam" id="PF01751">
    <property type="entry name" value="Toprim"/>
    <property type="match status" value="1"/>
</dbReference>
<dbReference type="SMART" id="SM00493">
    <property type="entry name" value="TOPRIM"/>
    <property type="match status" value="1"/>
</dbReference>
<dbReference type="GO" id="GO:0004519">
    <property type="term" value="F:endonuclease activity"/>
    <property type="evidence" value="ECO:0007669"/>
    <property type="project" value="UniProtKB-KW"/>
</dbReference>
<gene>
    <name evidence="2" type="ORF">BCF55_0223</name>
</gene>
<name>A0A497XSR6_9AQUI</name>
<proteinExistence type="predicted"/>
<evidence type="ECO:0000259" key="1">
    <source>
        <dbReference type="SMART" id="SM00493"/>
    </source>
</evidence>
<dbReference type="InterPro" id="IPR006171">
    <property type="entry name" value="TOPRIM_dom"/>
</dbReference>
<dbReference type="OrthoDB" id="14353at2"/>
<keyword evidence="2" id="KW-0255">Endonuclease</keyword>
<reference evidence="2 3" key="1">
    <citation type="submission" date="2018-10" db="EMBL/GenBank/DDBJ databases">
        <title>Genomic Encyclopedia of Archaeal and Bacterial Type Strains, Phase II (KMG-II): from individual species to whole genera.</title>
        <authorList>
            <person name="Goeker M."/>
        </authorList>
    </citation>
    <scope>NUCLEOTIDE SEQUENCE [LARGE SCALE GENOMIC DNA]</scope>
    <source>
        <strain evidence="2 3">DSM 16510</strain>
    </source>
</reference>
<evidence type="ECO:0000313" key="2">
    <source>
        <dbReference type="EMBL" id="RLJ69963.1"/>
    </source>
</evidence>
<evidence type="ECO:0000313" key="3">
    <source>
        <dbReference type="Proteomes" id="UP000267841"/>
    </source>
</evidence>
<keyword evidence="2" id="KW-0378">Hydrolase</keyword>
<dbReference type="EMBL" id="RCCJ01000001">
    <property type="protein sequence ID" value="RLJ69963.1"/>
    <property type="molecule type" value="Genomic_DNA"/>
</dbReference>
<dbReference type="Gene3D" id="3.40.1360.10">
    <property type="match status" value="1"/>
</dbReference>
<dbReference type="RefSeq" id="WP_121008966.1">
    <property type="nucleotide sequence ID" value="NZ_RCCJ01000001.1"/>
</dbReference>
<dbReference type="PANTHER" id="PTHR39964:SF2">
    <property type="entry name" value="UPF0292 PROTEIN MJ1624"/>
    <property type="match status" value="1"/>
</dbReference>
<accession>A0A497XSR6</accession>
<keyword evidence="3" id="KW-1185">Reference proteome</keyword>
<feature type="domain" description="Toprim" evidence="1">
    <location>
        <begin position="19"/>
        <end position="89"/>
    </location>
</feature>
<comment type="caution">
    <text evidence="2">The sequence shown here is derived from an EMBL/GenBank/DDBJ whole genome shotgun (WGS) entry which is preliminary data.</text>
</comment>
<protein>
    <submittedName>
        <fullName evidence="2">5S rRNA maturation endonuclease (Ribonuclease M5)</fullName>
    </submittedName>
</protein>
<dbReference type="Proteomes" id="UP000267841">
    <property type="component" value="Unassembled WGS sequence"/>
</dbReference>